<feature type="transmembrane region" description="Helical" evidence="1">
    <location>
        <begin position="21"/>
        <end position="42"/>
    </location>
</feature>
<feature type="transmembrane region" description="Helical" evidence="1">
    <location>
        <begin position="83"/>
        <end position="102"/>
    </location>
</feature>
<keyword evidence="3" id="KW-1185">Reference proteome</keyword>
<protein>
    <submittedName>
        <fullName evidence="2">Uncharacterized protein</fullName>
    </submittedName>
</protein>
<dbReference type="EMBL" id="JBHLZU010000002">
    <property type="protein sequence ID" value="MFB9902756.1"/>
    <property type="molecule type" value="Genomic_DNA"/>
</dbReference>
<evidence type="ECO:0000313" key="3">
    <source>
        <dbReference type="Proteomes" id="UP001589693"/>
    </source>
</evidence>
<dbReference type="Proteomes" id="UP001589693">
    <property type="component" value="Unassembled WGS sequence"/>
</dbReference>
<name>A0ABV5ZPD5_9PSEU</name>
<gene>
    <name evidence="2" type="ORF">ACFFQA_02270</name>
</gene>
<sequence length="142" mass="15371">MRKPDGEGEGGAGEVVLPRHRLITAVVLSVPVSLLAMGTGTWRSRRVTCVPWWTRSGWRAAPSTRSRGNLFCAFAYSVAALRMLNPMIAGAVVAFSSVFAVTNSPRLRDFRREARRGGLNASPPRRVAAQASILLSIVFHGP</sequence>
<reference evidence="2 3" key="1">
    <citation type="submission" date="2024-09" db="EMBL/GenBank/DDBJ databases">
        <authorList>
            <person name="Sun Q."/>
            <person name="Mori K."/>
        </authorList>
    </citation>
    <scope>NUCLEOTIDE SEQUENCE [LARGE SCALE GENOMIC DNA]</scope>
    <source>
        <strain evidence="2 3">TBRC 7907</strain>
    </source>
</reference>
<evidence type="ECO:0000313" key="2">
    <source>
        <dbReference type="EMBL" id="MFB9902756.1"/>
    </source>
</evidence>
<organism evidence="2 3">
    <name type="scientific">Allokutzneria oryzae</name>
    <dbReference type="NCBI Taxonomy" id="1378989"/>
    <lineage>
        <taxon>Bacteria</taxon>
        <taxon>Bacillati</taxon>
        <taxon>Actinomycetota</taxon>
        <taxon>Actinomycetes</taxon>
        <taxon>Pseudonocardiales</taxon>
        <taxon>Pseudonocardiaceae</taxon>
        <taxon>Allokutzneria</taxon>
    </lineage>
</organism>
<dbReference type="RefSeq" id="WP_377849839.1">
    <property type="nucleotide sequence ID" value="NZ_JBHLZU010000002.1"/>
</dbReference>
<comment type="caution">
    <text evidence="2">The sequence shown here is derived from an EMBL/GenBank/DDBJ whole genome shotgun (WGS) entry which is preliminary data.</text>
</comment>
<keyword evidence="1" id="KW-0472">Membrane</keyword>
<proteinExistence type="predicted"/>
<keyword evidence="1" id="KW-1133">Transmembrane helix</keyword>
<evidence type="ECO:0000256" key="1">
    <source>
        <dbReference type="SAM" id="Phobius"/>
    </source>
</evidence>
<keyword evidence="1" id="KW-0812">Transmembrane</keyword>
<accession>A0ABV5ZPD5</accession>